<keyword evidence="5" id="KW-1185">Reference proteome</keyword>
<evidence type="ECO:0000256" key="2">
    <source>
        <dbReference type="PIRSR" id="PIRSR005211-1"/>
    </source>
</evidence>
<dbReference type="InterPro" id="IPR012020">
    <property type="entry name" value="ABHD4"/>
</dbReference>
<dbReference type="InterPro" id="IPR029058">
    <property type="entry name" value="AB_hydrolase_fold"/>
</dbReference>
<dbReference type="Proteomes" id="UP000322699">
    <property type="component" value="Unassembled WGS sequence"/>
</dbReference>
<dbReference type="GO" id="GO:0034338">
    <property type="term" value="F:short-chain carboxylesterase activity"/>
    <property type="evidence" value="ECO:0007669"/>
    <property type="project" value="TreeGrafter"/>
</dbReference>
<accession>A0A5B1CIT7</accession>
<dbReference type="EMBL" id="VRLW01000001">
    <property type="protein sequence ID" value="KAA1260171.1"/>
    <property type="molecule type" value="Genomic_DNA"/>
</dbReference>
<feature type="active site" description="Charge relay system" evidence="2">
    <location>
        <position position="244"/>
    </location>
</feature>
<dbReference type="SUPFAM" id="SSF53474">
    <property type="entry name" value="alpha/beta-Hydrolases"/>
    <property type="match status" value="1"/>
</dbReference>
<sequence length="275" mass="30408">MGSMLLIHGLTGCHAAPYMIRLAKCFLDQGYRTYRMDMRGFGQARNWSSNLAHAGRSDDVIAALSAIHDQNPGQPISATGISLGAAQLLRGIARIDAGLDPQPTWRNSLRGIAAISPPIDLVRCSENMQRRTRKLYNRYFIRNLISRLPPGVIERPDFQQINAGPRCRTLWELDDQFTAPLSGFENAKQYYEQSSARTVIHHLQTPTLILAAADDPIVPIDCFEQIQSALSESTTLLTPSSGGHVGFVGPGRRCWIDDVVSAWFSAHAKQSPRIV</sequence>
<evidence type="ECO:0000313" key="5">
    <source>
        <dbReference type="Proteomes" id="UP000322699"/>
    </source>
</evidence>
<dbReference type="Pfam" id="PF00561">
    <property type="entry name" value="Abhydrolase_1"/>
    <property type="match status" value="1"/>
</dbReference>
<evidence type="ECO:0000256" key="1">
    <source>
        <dbReference type="ARBA" id="ARBA00010884"/>
    </source>
</evidence>
<feature type="active site" description="Charge relay system" evidence="2">
    <location>
        <position position="215"/>
    </location>
</feature>
<dbReference type="PIRSF" id="PIRSF005211">
    <property type="entry name" value="Ab_hydro_YheT"/>
    <property type="match status" value="1"/>
</dbReference>
<feature type="domain" description="AB hydrolase-1" evidence="3">
    <location>
        <begin position="4"/>
        <end position="247"/>
    </location>
</feature>
<organism evidence="4 5">
    <name type="scientific">Rubripirellula obstinata</name>
    <dbReference type="NCBI Taxonomy" id="406547"/>
    <lineage>
        <taxon>Bacteria</taxon>
        <taxon>Pseudomonadati</taxon>
        <taxon>Planctomycetota</taxon>
        <taxon>Planctomycetia</taxon>
        <taxon>Pirellulales</taxon>
        <taxon>Pirellulaceae</taxon>
        <taxon>Rubripirellula</taxon>
    </lineage>
</organism>
<evidence type="ECO:0000259" key="3">
    <source>
        <dbReference type="Pfam" id="PF00561"/>
    </source>
</evidence>
<comment type="caution">
    <text evidence="4">The sequence shown here is derived from an EMBL/GenBank/DDBJ whole genome shotgun (WGS) entry which is preliminary data.</text>
</comment>
<gene>
    <name evidence="4" type="ORF">LF1_27100</name>
</gene>
<protein>
    <submittedName>
        <fullName evidence="4">Putative hydrolase</fullName>
    </submittedName>
</protein>
<dbReference type="InterPro" id="IPR050960">
    <property type="entry name" value="AB_hydrolase_4_sf"/>
</dbReference>
<evidence type="ECO:0000313" key="4">
    <source>
        <dbReference type="EMBL" id="KAA1260171.1"/>
    </source>
</evidence>
<proteinExistence type="inferred from homology"/>
<dbReference type="Gene3D" id="3.40.50.1820">
    <property type="entry name" value="alpha/beta hydrolase"/>
    <property type="match status" value="1"/>
</dbReference>
<dbReference type="AlphaFoldDB" id="A0A5B1CIT7"/>
<feature type="active site" description="Charge relay system" evidence="2">
    <location>
        <position position="82"/>
    </location>
</feature>
<comment type="similarity">
    <text evidence="1">Belongs to the AB hydrolase superfamily. AB hydrolase 4 family.</text>
</comment>
<dbReference type="PANTHER" id="PTHR10794:SF94">
    <property type="entry name" value="ESTERASE YHET-RELATED"/>
    <property type="match status" value="1"/>
</dbReference>
<dbReference type="GO" id="GO:0047372">
    <property type="term" value="F:monoacylglycerol lipase activity"/>
    <property type="evidence" value="ECO:0007669"/>
    <property type="project" value="TreeGrafter"/>
</dbReference>
<dbReference type="InterPro" id="IPR000073">
    <property type="entry name" value="AB_hydrolase_1"/>
</dbReference>
<reference evidence="4 5" key="1">
    <citation type="submission" date="2019-08" db="EMBL/GenBank/DDBJ databases">
        <title>Deep-cultivation of Planctomycetes and their phenomic and genomic characterization uncovers novel biology.</title>
        <authorList>
            <person name="Wiegand S."/>
            <person name="Jogler M."/>
            <person name="Boedeker C."/>
            <person name="Pinto D."/>
            <person name="Vollmers J."/>
            <person name="Rivas-Marin E."/>
            <person name="Kohn T."/>
            <person name="Peeters S.H."/>
            <person name="Heuer A."/>
            <person name="Rast P."/>
            <person name="Oberbeckmann S."/>
            <person name="Bunk B."/>
            <person name="Jeske O."/>
            <person name="Meyerdierks A."/>
            <person name="Storesund J.E."/>
            <person name="Kallscheuer N."/>
            <person name="Luecker S."/>
            <person name="Lage O.M."/>
            <person name="Pohl T."/>
            <person name="Merkel B.J."/>
            <person name="Hornburger P."/>
            <person name="Mueller R.-W."/>
            <person name="Bruemmer F."/>
            <person name="Labrenz M."/>
            <person name="Spormann A.M."/>
            <person name="Op Den Camp H."/>
            <person name="Overmann J."/>
            <person name="Amann R."/>
            <person name="Jetten M.S.M."/>
            <person name="Mascher T."/>
            <person name="Medema M.H."/>
            <person name="Devos D.P."/>
            <person name="Kaster A.-K."/>
            <person name="Ovreas L."/>
            <person name="Rohde M."/>
            <person name="Galperin M.Y."/>
            <person name="Jogler C."/>
        </authorList>
    </citation>
    <scope>NUCLEOTIDE SEQUENCE [LARGE SCALE GENOMIC DNA]</scope>
    <source>
        <strain evidence="4 5">LF1</strain>
    </source>
</reference>
<dbReference type="PRINTS" id="PR00111">
    <property type="entry name" value="ABHYDROLASE"/>
</dbReference>
<keyword evidence="4" id="KW-0378">Hydrolase</keyword>
<name>A0A5B1CIT7_9BACT</name>
<dbReference type="PANTHER" id="PTHR10794">
    <property type="entry name" value="ABHYDROLASE DOMAIN-CONTAINING PROTEIN"/>
    <property type="match status" value="1"/>
</dbReference>